<proteinExistence type="predicted"/>
<dbReference type="InterPro" id="IPR041498">
    <property type="entry name" value="Big_6"/>
</dbReference>
<feature type="non-terminal residue" evidence="2">
    <location>
        <position position="183"/>
    </location>
</feature>
<dbReference type="EMBL" id="JBDLOB010000015">
    <property type="protein sequence ID" value="MEN8626938.1"/>
    <property type="molecule type" value="Genomic_DNA"/>
</dbReference>
<evidence type="ECO:0000313" key="3">
    <source>
        <dbReference type="Proteomes" id="UP001414441"/>
    </source>
</evidence>
<reference evidence="2 3" key="1">
    <citation type="submission" date="2024-05" db="EMBL/GenBank/DDBJ databases">
        <title>Genome sequencing of Marine Estuary Bacteria, Pseudoalteromonas distincta strain FA, Psychrobacter proteolyticus strain EA, and Shewanella baltica strain CA.</title>
        <authorList>
            <person name="Dieffenbach S.A."/>
            <person name="Maclea K.S."/>
        </authorList>
    </citation>
    <scope>NUCLEOTIDE SEQUENCE [LARGE SCALE GENOMIC DNA]</scope>
    <source>
        <strain evidence="2 3">EA</strain>
    </source>
</reference>
<dbReference type="Proteomes" id="UP001414441">
    <property type="component" value="Unassembled WGS sequence"/>
</dbReference>
<evidence type="ECO:0000259" key="1">
    <source>
        <dbReference type="Pfam" id="PF17936"/>
    </source>
</evidence>
<dbReference type="NCBIfam" id="NF033510">
    <property type="entry name" value="Ca_tandemer"/>
    <property type="match status" value="2"/>
</dbReference>
<feature type="non-terminal residue" evidence="2">
    <location>
        <position position="1"/>
    </location>
</feature>
<dbReference type="Gene3D" id="2.60.40.10">
    <property type="entry name" value="Immunoglobulins"/>
    <property type="match status" value="2"/>
</dbReference>
<sequence>AVTGDDIINAIEAGAGFNVTGTGTAGDIITLTNEAGIQIGDPVTVDGDGNWSVAVDADDVAAMGEGDETLTATATDAAGNLPSASSTVDIVVDTIAPTEPVINAVTGDDIINAIEAGAGFNVTGTGTAGDIITLTNEAGTQIGDPVTVDGDGNWSVAVDADDVAAMGEGDETLTATATDAAGN</sequence>
<keyword evidence="3" id="KW-1185">Reference proteome</keyword>
<organism evidence="2 3">
    <name type="scientific">Psychrobacter proteolyticus</name>
    <dbReference type="NCBI Taxonomy" id="147825"/>
    <lineage>
        <taxon>Bacteria</taxon>
        <taxon>Pseudomonadati</taxon>
        <taxon>Pseudomonadota</taxon>
        <taxon>Gammaproteobacteria</taxon>
        <taxon>Moraxellales</taxon>
        <taxon>Moraxellaceae</taxon>
        <taxon>Psychrobacter</taxon>
    </lineage>
</organism>
<accession>A0ABV0D9C2</accession>
<name>A0ABV0D9C2_9GAMM</name>
<dbReference type="InterPro" id="IPR013783">
    <property type="entry name" value="Ig-like_fold"/>
</dbReference>
<protein>
    <submittedName>
        <fullName evidence="2">Ig-like domain-containing protein</fullName>
    </submittedName>
</protein>
<evidence type="ECO:0000313" key="2">
    <source>
        <dbReference type="EMBL" id="MEN8626938.1"/>
    </source>
</evidence>
<gene>
    <name evidence="2" type="ORF">ABFV72_13065</name>
</gene>
<feature type="domain" description="Bacterial Ig" evidence="1">
    <location>
        <begin position="15"/>
        <end position="85"/>
    </location>
</feature>
<comment type="caution">
    <text evidence="2">The sequence shown here is derived from an EMBL/GenBank/DDBJ whole genome shotgun (WGS) entry which is preliminary data.</text>
</comment>
<dbReference type="Pfam" id="PF17936">
    <property type="entry name" value="Big_6"/>
    <property type="match status" value="1"/>
</dbReference>
<dbReference type="RefSeq" id="WP_347164105.1">
    <property type="nucleotide sequence ID" value="NZ_JBDLOB010000015.1"/>
</dbReference>